<reference evidence="4 5" key="1">
    <citation type="submission" date="2015-03" db="EMBL/GenBank/DDBJ databases">
        <title>Complete genome sequence of Lactobacillus acetotolerans NBRC 13120.</title>
        <authorList>
            <person name="Toh H."/>
            <person name="Morita H."/>
            <person name="Fujita N."/>
        </authorList>
    </citation>
    <scope>NUCLEOTIDE SEQUENCE [LARGE SCALE GENOMIC DNA]</scope>
    <source>
        <strain evidence="4 5">NBRC 13120</strain>
    </source>
</reference>
<feature type="compositionally biased region" description="Low complexity" evidence="1">
    <location>
        <begin position="37"/>
        <end position="55"/>
    </location>
</feature>
<feature type="chain" id="PRO_5002300692" description="GW domain-containing protein" evidence="2">
    <location>
        <begin position="31"/>
        <end position="551"/>
    </location>
</feature>
<dbReference type="AlphaFoldDB" id="A0A0D6A3V3"/>
<dbReference type="SUPFAM" id="SSF82057">
    <property type="entry name" value="Prokaryotic SH3-related domain"/>
    <property type="match status" value="1"/>
</dbReference>
<proteinExistence type="predicted"/>
<dbReference type="RefSeq" id="WP_060459614.1">
    <property type="nucleotide sequence ID" value="NZ_AP014808.1"/>
</dbReference>
<evidence type="ECO:0000313" key="4">
    <source>
        <dbReference type="EMBL" id="BAQ57532.1"/>
    </source>
</evidence>
<dbReference type="Pfam" id="PF13457">
    <property type="entry name" value="GW"/>
    <property type="match status" value="1"/>
</dbReference>
<dbReference type="PATRIC" id="fig|1600.4.peg.1168"/>
<sequence>MKYSKKILTFVSAFAVSLGLFAVNANTTFAASNSKPADTSSTKVAKSTKSSSSKADGSKTNKKQKAGTQRVTGYAMMTKVAGNKNYKVWKSVSGGHVHTKVTDGITYRYNHIQSDQSVQTKKARYWRIYVDGRKVGYVNEKFFARNQIAVPKTVSLVRNDNYKFNTRDAISYATNYMGTVVDNSEVNVSKDSIACNKPKTYNVKYTYGDATATVKVTVRKSTKEGIASASGVTAQPGTDDYKPWKSHYGSSDNYISPTEFTPDNTRHTFNSGDLTLKTRFYQPVLLSVQDPSDDNINRVGHIPEGITVSGGWAYTSLLSHLNLLSGHVVGYDLNKLTNPFHAQDLLTMSQKKFTNYVKHIKVSPYIPIGHGQAMGSTKKYIYTLVNDHTLKESPDSEELVQIRKSDLQINKMWTIKTWVDDASNPRYFHNGVVVSDTDMYTVYHDIKNNCYEYWELTRKGDNWYPKLVGKTDGNFVSNGAPVQGFTYDPVNDNFYLAFNDLIFKISRKGAIKQTYQFNTNGREIEGLSVSNGRLYVNLAQRAELLESTKIK</sequence>
<dbReference type="STRING" id="1600.LBAT_1143"/>
<keyword evidence="5" id="KW-1185">Reference proteome</keyword>
<gene>
    <name evidence="4" type="ORF">LBAT_1143</name>
</gene>
<evidence type="ECO:0000256" key="1">
    <source>
        <dbReference type="SAM" id="MobiDB-lite"/>
    </source>
</evidence>
<name>A0A0D6A3V3_9LACO</name>
<dbReference type="OrthoDB" id="2323955at2"/>
<evidence type="ECO:0000313" key="5">
    <source>
        <dbReference type="Proteomes" id="UP000035709"/>
    </source>
</evidence>
<dbReference type="Proteomes" id="UP000035709">
    <property type="component" value="Chromosome"/>
</dbReference>
<keyword evidence="2" id="KW-0732">Signal</keyword>
<dbReference type="InterPro" id="IPR025987">
    <property type="entry name" value="GW_dom"/>
</dbReference>
<protein>
    <recommendedName>
        <fullName evidence="3">GW domain-containing protein</fullName>
    </recommendedName>
</protein>
<feature type="domain" description="GW" evidence="3">
    <location>
        <begin position="80"/>
        <end position="141"/>
    </location>
</feature>
<feature type="signal peptide" evidence="2">
    <location>
        <begin position="1"/>
        <end position="30"/>
    </location>
</feature>
<dbReference type="KEGG" id="lae:LBAT_1143"/>
<feature type="region of interest" description="Disordered" evidence="1">
    <location>
        <begin position="32"/>
        <end position="69"/>
    </location>
</feature>
<evidence type="ECO:0000259" key="3">
    <source>
        <dbReference type="Pfam" id="PF13457"/>
    </source>
</evidence>
<evidence type="ECO:0000256" key="2">
    <source>
        <dbReference type="SAM" id="SignalP"/>
    </source>
</evidence>
<organism evidence="4 5">
    <name type="scientific">Lactobacillus acetotolerans</name>
    <dbReference type="NCBI Taxonomy" id="1600"/>
    <lineage>
        <taxon>Bacteria</taxon>
        <taxon>Bacillati</taxon>
        <taxon>Bacillota</taxon>
        <taxon>Bacilli</taxon>
        <taxon>Lactobacillales</taxon>
        <taxon>Lactobacillaceae</taxon>
        <taxon>Lactobacillus</taxon>
    </lineage>
</organism>
<accession>A0A0D6A3V3</accession>
<dbReference type="EMBL" id="AP014808">
    <property type="protein sequence ID" value="BAQ57532.1"/>
    <property type="molecule type" value="Genomic_DNA"/>
</dbReference>